<keyword evidence="3" id="KW-1185">Reference proteome</keyword>
<reference evidence="2 3" key="1">
    <citation type="submission" date="2013-02" db="EMBL/GenBank/DDBJ databases">
        <title>Genome sequence of Candida maltosa Xu316, a potential industrial strain for xylitol and ethanol production.</title>
        <authorList>
            <person name="Yu J."/>
            <person name="Wang Q."/>
            <person name="Geng X."/>
            <person name="Bao W."/>
            <person name="He P."/>
            <person name="Cai J."/>
        </authorList>
    </citation>
    <scope>NUCLEOTIDE SEQUENCE [LARGE SCALE GENOMIC DNA]</scope>
    <source>
        <strain evidence="3">Xu316</strain>
    </source>
</reference>
<dbReference type="HOGENOM" id="CLU_023689_0_0_1"/>
<dbReference type="EMBL" id="AOGT01002348">
    <property type="protein sequence ID" value="EMG45728.1"/>
    <property type="molecule type" value="Genomic_DNA"/>
</dbReference>
<feature type="compositionally biased region" description="Low complexity" evidence="1">
    <location>
        <begin position="197"/>
        <end position="207"/>
    </location>
</feature>
<name>M3J1I8_CANMX</name>
<sequence length="643" mass="72489">MSADYHAKMTESLFNHYNNVTNNSSSNNPNNTSNSNTTTTTTSDMFQNSNMGLLTPNIYEYKTQNYLQDTNKYDTQDLEEDNYFSNRAALSVPSSRIDTFSAHTNPFDQEINQFMNKSDNNTQFTNQLPFQNPDISLQQQNQQFYYEETTFAAPQARPMVQRQSTAPVLSLSAKNLEQQQQLQHQRDIINSGQLNPNTNTTSSTTNTHFHHQRGESFSHETKPKIIKKVGRPKKKPGFHLKLDGLRKVSPTITSSQSDSGTDYWNRTPSGGYSRSKLSFTPAFANQAEAEEDAEAYNLKLLERDFEIVDPNLTIPSFNLTPSVEPPSSRNGYFDAHHNLLNNGPATTGGFFSPAINDNSVNHFNKTFEEYLQDANKTSTDYRPPQNTLDTNFTELDIPQDNNQLFAPLQLEQTISNEFLSAEDENILPNDHGYSNDMNSQYLGSTTTSNRVVSGEPPHQQQQYQSDGRYNPPVLQRTVSNQSGHSIVSLGSESTRSTSTNVNVTANSPIMVNTSTSSITSGKPSKKRVSKGAVCTVCDKFISRDIARHMRIHDDVGRFQCVYPKEMCTHRTQNFNRPYDYKKHLLHSHFLFDDPKGKTANTLTDKLPIQGSCSACGVRFVAGDWLDSHVLTKDKDKRCPYINQ</sequence>
<proteinExistence type="predicted"/>
<feature type="compositionally biased region" description="Low complexity" evidence="1">
    <location>
        <begin position="18"/>
        <end position="43"/>
    </location>
</feature>
<feature type="compositionally biased region" description="Polar residues" evidence="1">
    <location>
        <begin position="476"/>
        <end position="492"/>
    </location>
</feature>
<organism evidence="2 3">
    <name type="scientific">Candida maltosa (strain Xu316)</name>
    <name type="common">Yeast</name>
    <dbReference type="NCBI Taxonomy" id="1245528"/>
    <lineage>
        <taxon>Eukaryota</taxon>
        <taxon>Fungi</taxon>
        <taxon>Dikarya</taxon>
        <taxon>Ascomycota</taxon>
        <taxon>Saccharomycotina</taxon>
        <taxon>Pichiomycetes</taxon>
        <taxon>Debaryomycetaceae</taxon>
        <taxon>Candida/Lodderomyces clade</taxon>
        <taxon>Candida</taxon>
    </lineage>
</organism>
<dbReference type="OrthoDB" id="4091477at2759"/>
<feature type="region of interest" description="Disordered" evidence="1">
    <location>
        <begin position="425"/>
        <end position="500"/>
    </location>
</feature>
<evidence type="ECO:0000256" key="1">
    <source>
        <dbReference type="SAM" id="MobiDB-lite"/>
    </source>
</evidence>
<dbReference type="Proteomes" id="UP000011777">
    <property type="component" value="Unassembled WGS sequence"/>
</dbReference>
<feature type="region of interest" description="Disordered" evidence="1">
    <location>
        <begin position="176"/>
        <end position="239"/>
    </location>
</feature>
<dbReference type="OMA" id="DYWNRTP"/>
<comment type="caution">
    <text evidence="2">The sequence shown here is derived from an EMBL/GenBank/DDBJ whole genome shotgun (WGS) entry which is preliminary data.</text>
</comment>
<evidence type="ECO:0000313" key="3">
    <source>
        <dbReference type="Proteomes" id="UP000011777"/>
    </source>
</evidence>
<gene>
    <name evidence="2" type="ORF">G210_4063</name>
</gene>
<dbReference type="eggNOG" id="ENOG502S680">
    <property type="taxonomic scope" value="Eukaryota"/>
</dbReference>
<feature type="region of interest" description="Disordered" evidence="1">
    <location>
        <begin position="17"/>
        <end position="47"/>
    </location>
</feature>
<dbReference type="AlphaFoldDB" id="M3J1I8"/>
<accession>M3J1I8</accession>
<dbReference type="STRING" id="1245528.M3J1I8"/>
<feature type="compositionally biased region" description="Basic residues" evidence="1">
    <location>
        <begin position="224"/>
        <end position="238"/>
    </location>
</feature>
<feature type="compositionally biased region" description="Basic and acidic residues" evidence="1">
    <location>
        <begin position="212"/>
        <end position="223"/>
    </location>
</feature>
<feature type="compositionally biased region" description="Polar residues" evidence="1">
    <location>
        <begin position="458"/>
        <end position="467"/>
    </location>
</feature>
<protein>
    <submittedName>
        <fullName evidence="2">Uncharacterized protein</fullName>
    </submittedName>
</protein>
<feature type="compositionally biased region" description="Polar residues" evidence="1">
    <location>
        <begin position="435"/>
        <end position="451"/>
    </location>
</feature>
<evidence type="ECO:0000313" key="2">
    <source>
        <dbReference type="EMBL" id="EMG45728.1"/>
    </source>
</evidence>